<proteinExistence type="predicted"/>
<dbReference type="Gene3D" id="2.160.20.10">
    <property type="entry name" value="Single-stranded right-handed beta-helix, Pectin lyase-like"/>
    <property type="match status" value="1"/>
</dbReference>
<evidence type="ECO:0008006" key="2">
    <source>
        <dbReference type="Google" id="ProtNLM"/>
    </source>
</evidence>
<gene>
    <name evidence="1" type="ORF">MNBD_PLANCTO03-1286</name>
</gene>
<sequence length="216" mass="22387">MMHRKQLSALAGVVMTAGLALGAGETWFVDDDAAGGGDGTTWSTAFDTLDEALALARAGDQVWVAQGVYSPATLIDPADMSTPSTDPLDATFYIRKSVKVYGGFAGYEATLTEREGLFDQTILTGVITLPDGTQGNARHVVFYFSEGGGLPGRLDGFVIRDGMAGQGSGFGGGGLLAGDLDGPDGNGYVWNVRIDVANCRFEDNTSESGGGGMLIN</sequence>
<name>A0A3B1DKC3_9ZZZZ</name>
<dbReference type="AlphaFoldDB" id="A0A3B1DKC3"/>
<reference evidence="1" key="1">
    <citation type="submission" date="2018-06" db="EMBL/GenBank/DDBJ databases">
        <authorList>
            <person name="Zhirakovskaya E."/>
        </authorList>
    </citation>
    <scope>NUCLEOTIDE SEQUENCE</scope>
</reference>
<organism evidence="1">
    <name type="scientific">hydrothermal vent metagenome</name>
    <dbReference type="NCBI Taxonomy" id="652676"/>
    <lineage>
        <taxon>unclassified sequences</taxon>
        <taxon>metagenomes</taxon>
        <taxon>ecological metagenomes</taxon>
    </lineage>
</organism>
<dbReference type="SUPFAM" id="SSF51126">
    <property type="entry name" value="Pectin lyase-like"/>
    <property type="match status" value="1"/>
</dbReference>
<evidence type="ECO:0000313" key="1">
    <source>
        <dbReference type="EMBL" id="VAX36504.1"/>
    </source>
</evidence>
<dbReference type="InterPro" id="IPR012334">
    <property type="entry name" value="Pectin_lyas_fold"/>
</dbReference>
<dbReference type="InterPro" id="IPR011050">
    <property type="entry name" value="Pectin_lyase_fold/virulence"/>
</dbReference>
<feature type="non-terminal residue" evidence="1">
    <location>
        <position position="216"/>
    </location>
</feature>
<dbReference type="EMBL" id="UOGK01000066">
    <property type="protein sequence ID" value="VAX36504.1"/>
    <property type="molecule type" value="Genomic_DNA"/>
</dbReference>
<protein>
    <recommendedName>
        <fullName evidence="2">DUF1565 domain-containing protein</fullName>
    </recommendedName>
</protein>
<accession>A0A3B1DKC3</accession>